<name>A0AAV5V046_9BILA</name>
<proteinExistence type="predicted"/>
<evidence type="ECO:0008006" key="3">
    <source>
        <dbReference type="Google" id="ProtNLM"/>
    </source>
</evidence>
<comment type="caution">
    <text evidence="1">The sequence shown here is derived from an EMBL/GenBank/DDBJ whole genome shotgun (WGS) entry which is preliminary data.</text>
</comment>
<reference evidence="1" key="1">
    <citation type="submission" date="2023-10" db="EMBL/GenBank/DDBJ databases">
        <title>Genome assembly of Pristionchus species.</title>
        <authorList>
            <person name="Yoshida K."/>
            <person name="Sommer R.J."/>
        </authorList>
    </citation>
    <scope>NUCLEOTIDE SEQUENCE</scope>
    <source>
        <strain evidence="1">RS5133</strain>
    </source>
</reference>
<evidence type="ECO:0000313" key="1">
    <source>
        <dbReference type="EMBL" id="GMT11190.1"/>
    </source>
</evidence>
<dbReference type="Proteomes" id="UP001432322">
    <property type="component" value="Unassembled WGS sequence"/>
</dbReference>
<evidence type="ECO:0000313" key="2">
    <source>
        <dbReference type="Proteomes" id="UP001432322"/>
    </source>
</evidence>
<gene>
    <name evidence="1" type="ORF">PFISCL1PPCAC_2487</name>
</gene>
<protein>
    <recommendedName>
        <fullName evidence="3">CX domain-containing protein</fullName>
    </recommendedName>
</protein>
<organism evidence="1 2">
    <name type="scientific">Pristionchus fissidentatus</name>
    <dbReference type="NCBI Taxonomy" id="1538716"/>
    <lineage>
        <taxon>Eukaryota</taxon>
        <taxon>Metazoa</taxon>
        <taxon>Ecdysozoa</taxon>
        <taxon>Nematoda</taxon>
        <taxon>Chromadorea</taxon>
        <taxon>Rhabditida</taxon>
        <taxon>Rhabditina</taxon>
        <taxon>Diplogasteromorpha</taxon>
        <taxon>Diplogasteroidea</taxon>
        <taxon>Neodiplogasteridae</taxon>
        <taxon>Pristionchus</taxon>
    </lineage>
</organism>
<feature type="non-terminal residue" evidence="1">
    <location>
        <position position="1"/>
    </location>
</feature>
<dbReference type="AlphaFoldDB" id="A0AAV5V046"/>
<keyword evidence="2" id="KW-1185">Reference proteome</keyword>
<dbReference type="PANTHER" id="PTHR47520:SF13">
    <property type="entry name" value="PROTEIN CBG10012"/>
    <property type="match status" value="1"/>
</dbReference>
<feature type="non-terminal residue" evidence="1">
    <location>
        <position position="177"/>
    </location>
</feature>
<accession>A0AAV5V046</accession>
<dbReference type="EMBL" id="BTSY01000001">
    <property type="protein sequence ID" value="GMT11190.1"/>
    <property type="molecule type" value="Genomic_DNA"/>
</dbReference>
<dbReference type="PANTHER" id="PTHR47520">
    <property type="entry name" value="CX DOMAIN-CONTAINING PROTEIN-RELATED"/>
    <property type="match status" value="1"/>
</dbReference>
<sequence length="177" mass="19935">TRFIHLILIKYFRVGGSGKESDEPLINSSVIYNSIFTKESFSSIFTPFAGSEPRFEPQINPFNFSITKAEFLKIPLTVKDPTSPVSIDNSPLYYFWGNLSLPSKTTEGCYNFTTTNDNKYVSLCNVTEMERCAANISDLPHFTSFKFLSLSGHSLTQFSWLCPKGQVCCAWECCDLA</sequence>